<dbReference type="KEGG" id="pmai:CF386_12485"/>
<protein>
    <submittedName>
        <fullName evidence="8">3-isopropylmalate dehydratase</fullName>
    </submittedName>
</protein>
<evidence type="ECO:0000256" key="4">
    <source>
        <dbReference type="ARBA" id="ARBA00023014"/>
    </source>
</evidence>
<evidence type="ECO:0000259" key="7">
    <source>
        <dbReference type="Pfam" id="PF00694"/>
    </source>
</evidence>
<feature type="domain" description="Aconitase A/isopropylmalate dehydratase small subunit swivel" evidence="7">
    <location>
        <begin position="86"/>
        <end position="133"/>
    </location>
</feature>
<dbReference type="Proteomes" id="UP000242175">
    <property type="component" value="Chromosome small"/>
</dbReference>
<dbReference type="InterPro" id="IPR000573">
    <property type="entry name" value="AconitaseA/IPMdHydase_ssu_swvl"/>
</dbReference>
<evidence type="ECO:0000256" key="5">
    <source>
        <dbReference type="ARBA" id="ARBA00023239"/>
    </source>
</evidence>
<name>A0A220VHF7_9GAMM</name>
<feature type="domain" description="Aconitase/3-isopropylmalate dehydratase large subunit alpha/beta/alpha" evidence="6">
    <location>
        <begin position="298"/>
        <end position="639"/>
    </location>
</feature>
<dbReference type="GO" id="GO:0051536">
    <property type="term" value="F:iron-sulfur cluster binding"/>
    <property type="evidence" value="ECO:0007669"/>
    <property type="project" value="UniProtKB-KW"/>
</dbReference>
<organism evidence="8 9">
    <name type="scientific">Paraphotobacterium marinum</name>
    <dbReference type="NCBI Taxonomy" id="1755811"/>
    <lineage>
        <taxon>Bacteria</taxon>
        <taxon>Pseudomonadati</taxon>
        <taxon>Pseudomonadota</taxon>
        <taxon>Gammaproteobacteria</taxon>
        <taxon>Vibrionales</taxon>
        <taxon>Vibrionaceae</taxon>
        <taxon>Paraphotobacterium</taxon>
    </lineage>
</organism>
<keyword evidence="4" id="KW-0411">Iron-sulfur</keyword>
<sequence>MMKLNLNNKVLYLTKDKASLYSQLNGEAYTLKNISDLRDNISTDEISPVPIMYNFDERLKDYPHTGLKVEGDLPIKFGEIAKQKFSVIVAGKRYGKGSSREHSPVAEFHAGVRLIIAESFEYIYRQNADNIGLYTSTDFSLLNKIKNNEPIDLEDILKDRDTLTKKILTSKGLLGLGKKVYKGDDNRLHHKPEVELPNTPMTFAEKILYRHHEFQPNSPYPLKSGLGGFIKADWRFIHEAYTGMAMSMLHKEYPELTTLYNPEKIIAFEEHFGYRHRSKYHIEHNLIESFDTLSGAHTQFSKKYNIRSHGQLSNEDGSEGISHSLMAEKYALPGEVVVGTDSHTTHSGALGCLAFGVGTTNLANALVTGVVRYNIPDVVKIEVKGKLASHVSSKDLALSILKEPKIKNGNFVGKIIEFCGEVIRSMSIDERTTLTNMALEMGGFCGIVAPDTKTIDFIKERRNYNFQLEDWMKADAGAKYSDSLIIDASTIDSMLSSPGDPSNGIAFNSLEHEVKIDIAYGGSCTAGKRSDFDQYLEVLIWAQEKKLNIHESIKFFLQVGSLDVKKYCDQKGYLKILKEMNIELLNPQCGACCNCGPGSSTKKEEVTISSINRNFPGRSGPGSVWLASPKTVVASAIAGKITSFEKLKQMYVE</sequence>
<dbReference type="Gene3D" id="3.30.499.10">
    <property type="entry name" value="Aconitase, domain 3"/>
    <property type="match status" value="2"/>
</dbReference>
<keyword evidence="2" id="KW-0479">Metal-binding</keyword>
<dbReference type="SUPFAM" id="SSF53732">
    <property type="entry name" value="Aconitase iron-sulfur domain"/>
    <property type="match status" value="1"/>
</dbReference>
<dbReference type="EMBL" id="CP022356">
    <property type="protein sequence ID" value="ASK79848.1"/>
    <property type="molecule type" value="Genomic_DNA"/>
</dbReference>
<dbReference type="Pfam" id="PF00694">
    <property type="entry name" value="Aconitase_C"/>
    <property type="match status" value="1"/>
</dbReference>
<comment type="subunit">
    <text evidence="1">Heterodimer of LeuC and LeuD.</text>
</comment>
<keyword evidence="9" id="KW-1185">Reference proteome</keyword>
<dbReference type="Pfam" id="PF00330">
    <property type="entry name" value="Aconitase"/>
    <property type="match status" value="1"/>
</dbReference>
<proteinExistence type="predicted"/>
<dbReference type="OrthoDB" id="9802769at2"/>
<dbReference type="InterPro" id="IPR001030">
    <property type="entry name" value="Acoase/IPM_deHydtase_lsu_aba"/>
</dbReference>
<dbReference type="AlphaFoldDB" id="A0A220VHF7"/>
<accession>A0A220VHF7</accession>
<reference evidence="8 9" key="1">
    <citation type="journal article" date="2016" name="Int. J. Syst. Evol. Microbiol.">
        <title>Paraphotobacterium marinum gen. nov., sp. nov., a member of the family Vibrionaceae, isolated from surface seawater.</title>
        <authorList>
            <person name="Huang Z."/>
            <person name="Dong C."/>
            <person name="Shao Z."/>
        </authorList>
    </citation>
    <scope>NUCLEOTIDE SEQUENCE [LARGE SCALE GENOMIC DNA]</scope>
    <source>
        <strain evidence="8 9">NSCS20N07D</strain>
    </source>
</reference>
<evidence type="ECO:0000313" key="9">
    <source>
        <dbReference type="Proteomes" id="UP000242175"/>
    </source>
</evidence>
<dbReference type="InterPro" id="IPR015928">
    <property type="entry name" value="Aconitase/3IPM_dehydase_swvl"/>
</dbReference>
<dbReference type="PRINTS" id="PR00415">
    <property type="entry name" value="ACONITASE"/>
</dbReference>
<dbReference type="GO" id="GO:0046872">
    <property type="term" value="F:metal ion binding"/>
    <property type="evidence" value="ECO:0007669"/>
    <property type="project" value="UniProtKB-KW"/>
</dbReference>
<dbReference type="PANTHER" id="PTHR43822:SF2">
    <property type="entry name" value="HOMOACONITASE, MITOCHONDRIAL"/>
    <property type="match status" value="1"/>
</dbReference>
<evidence type="ECO:0000256" key="3">
    <source>
        <dbReference type="ARBA" id="ARBA00023004"/>
    </source>
</evidence>
<dbReference type="GO" id="GO:0170034">
    <property type="term" value="P:L-amino acid biosynthetic process"/>
    <property type="evidence" value="ECO:0007669"/>
    <property type="project" value="UniProtKB-ARBA"/>
</dbReference>
<evidence type="ECO:0000256" key="1">
    <source>
        <dbReference type="ARBA" id="ARBA00011271"/>
    </source>
</evidence>
<evidence type="ECO:0000259" key="6">
    <source>
        <dbReference type="Pfam" id="PF00330"/>
    </source>
</evidence>
<evidence type="ECO:0000313" key="8">
    <source>
        <dbReference type="EMBL" id="ASK79848.1"/>
    </source>
</evidence>
<dbReference type="SUPFAM" id="SSF52016">
    <property type="entry name" value="LeuD/IlvD-like"/>
    <property type="match status" value="1"/>
</dbReference>
<dbReference type="InterPro" id="IPR036008">
    <property type="entry name" value="Aconitase_4Fe-4S_dom"/>
</dbReference>
<gene>
    <name evidence="8" type="ORF">CF386_12485</name>
</gene>
<dbReference type="InterPro" id="IPR015931">
    <property type="entry name" value="Acnase/IPM_dHydase_lsu_aba_1/3"/>
</dbReference>
<dbReference type="PANTHER" id="PTHR43822">
    <property type="entry name" value="HOMOACONITASE, MITOCHONDRIAL-RELATED"/>
    <property type="match status" value="1"/>
</dbReference>
<keyword evidence="3" id="KW-0408">Iron</keyword>
<dbReference type="GO" id="GO:0170038">
    <property type="term" value="P:proteinogenic amino acid biosynthetic process"/>
    <property type="evidence" value="ECO:0007669"/>
    <property type="project" value="UniProtKB-ARBA"/>
</dbReference>
<dbReference type="InterPro" id="IPR050067">
    <property type="entry name" value="IPM_dehydratase_rel_enz"/>
</dbReference>
<dbReference type="GO" id="GO:0016829">
    <property type="term" value="F:lyase activity"/>
    <property type="evidence" value="ECO:0007669"/>
    <property type="project" value="UniProtKB-KW"/>
</dbReference>
<dbReference type="Gene3D" id="3.20.19.10">
    <property type="entry name" value="Aconitase, domain 4"/>
    <property type="match status" value="1"/>
</dbReference>
<evidence type="ECO:0000256" key="2">
    <source>
        <dbReference type="ARBA" id="ARBA00022723"/>
    </source>
</evidence>
<keyword evidence="5" id="KW-0456">Lyase</keyword>